<dbReference type="GO" id="GO:0004114">
    <property type="term" value="F:3',5'-cyclic-nucleotide phosphodiesterase activity"/>
    <property type="evidence" value="ECO:0007669"/>
    <property type="project" value="InterPro"/>
</dbReference>
<evidence type="ECO:0000256" key="2">
    <source>
        <dbReference type="ARBA" id="ARBA00022801"/>
    </source>
</evidence>
<dbReference type="GO" id="GO:0046872">
    <property type="term" value="F:metal ion binding"/>
    <property type="evidence" value="ECO:0007669"/>
    <property type="project" value="UniProtKB-KW"/>
</dbReference>
<gene>
    <name evidence="4" type="ORF">CYMTET_34717</name>
</gene>
<organism evidence="4 5">
    <name type="scientific">Cymbomonas tetramitiformis</name>
    <dbReference type="NCBI Taxonomy" id="36881"/>
    <lineage>
        <taxon>Eukaryota</taxon>
        <taxon>Viridiplantae</taxon>
        <taxon>Chlorophyta</taxon>
        <taxon>Pyramimonadophyceae</taxon>
        <taxon>Pyramimonadales</taxon>
        <taxon>Pyramimonadaceae</taxon>
        <taxon>Cymbomonas</taxon>
    </lineage>
</organism>
<dbReference type="InterPro" id="IPR002073">
    <property type="entry name" value="PDEase_catalytic_dom"/>
</dbReference>
<dbReference type="PROSITE" id="PS51845">
    <property type="entry name" value="PDEASE_I_2"/>
    <property type="match status" value="1"/>
</dbReference>
<evidence type="ECO:0000259" key="3">
    <source>
        <dbReference type="PROSITE" id="PS51845"/>
    </source>
</evidence>
<dbReference type="InterPro" id="IPR036971">
    <property type="entry name" value="PDEase_catalytic_dom_sf"/>
</dbReference>
<evidence type="ECO:0000313" key="4">
    <source>
        <dbReference type="EMBL" id="KAK3256132.1"/>
    </source>
</evidence>
<dbReference type="PANTHER" id="PTHR11347">
    <property type="entry name" value="CYCLIC NUCLEOTIDE PHOSPHODIESTERASE"/>
    <property type="match status" value="1"/>
</dbReference>
<keyword evidence="2" id="KW-0378">Hydrolase</keyword>
<accession>A0AAE0FAH4</accession>
<dbReference type="AlphaFoldDB" id="A0AAE0FAH4"/>
<sequence>MHTPCLMGMASGRRRIIEDHCLLDKLDDKLRGNFLRNVREMILSTDMMFHASLCADLKGILGEGTQQDTDEHAASKYNEETRLVLSKLVVHAADLSGQGMAREQAELWTDRLLEEFSAQVKREVEERLEVTAFMTNLHNPITKAKVQQGFLNNIVLPYATDMHHREMKHVTKKRMTRIFEVTEDMSWTFGRPS</sequence>
<name>A0AAE0FAH4_9CHLO</name>
<feature type="domain" description="PDEase" evidence="3">
    <location>
        <begin position="1"/>
        <end position="193"/>
    </location>
</feature>
<evidence type="ECO:0000256" key="1">
    <source>
        <dbReference type="ARBA" id="ARBA00022723"/>
    </source>
</evidence>
<dbReference type="Gene3D" id="1.10.1300.10">
    <property type="entry name" value="3'5'-cyclic nucleotide phosphodiesterase, catalytic domain"/>
    <property type="match status" value="1"/>
</dbReference>
<dbReference type="SUPFAM" id="SSF109604">
    <property type="entry name" value="HD-domain/PDEase-like"/>
    <property type="match status" value="1"/>
</dbReference>
<dbReference type="GO" id="GO:0007165">
    <property type="term" value="P:signal transduction"/>
    <property type="evidence" value="ECO:0007669"/>
    <property type="project" value="InterPro"/>
</dbReference>
<dbReference type="EMBL" id="LGRX02021952">
    <property type="protein sequence ID" value="KAK3256132.1"/>
    <property type="molecule type" value="Genomic_DNA"/>
</dbReference>
<dbReference type="Pfam" id="PF00233">
    <property type="entry name" value="PDEase_I"/>
    <property type="match status" value="1"/>
</dbReference>
<reference evidence="4 5" key="1">
    <citation type="journal article" date="2015" name="Genome Biol. Evol.">
        <title>Comparative Genomics of a Bacterivorous Green Alga Reveals Evolutionary Causalities and Consequences of Phago-Mixotrophic Mode of Nutrition.</title>
        <authorList>
            <person name="Burns J.A."/>
            <person name="Paasch A."/>
            <person name="Narechania A."/>
            <person name="Kim E."/>
        </authorList>
    </citation>
    <scope>NUCLEOTIDE SEQUENCE [LARGE SCALE GENOMIC DNA]</scope>
    <source>
        <strain evidence="4 5">PLY_AMNH</strain>
    </source>
</reference>
<evidence type="ECO:0000313" key="5">
    <source>
        <dbReference type="Proteomes" id="UP001190700"/>
    </source>
</evidence>
<protein>
    <recommendedName>
        <fullName evidence="3">PDEase domain-containing protein</fullName>
    </recommendedName>
</protein>
<dbReference type="Proteomes" id="UP001190700">
    <property type="component" value="Unassembled WGS sequence"/>
</dbReference>
<keyword evidence="5" id="KW-1185">Reference proteome</keyword>
<keyword evidence="1" id="KW-0479">Metal-binding</keyword>
<proteinExistence type="predicted"/>
<comment type="caution">
    <text evidence="4">The sequence shown here is derived from an EMBL/GenBank/DDBJ whole genome shotgun (WGS) entry which is preliminary data.</text>
</comment>